<dbReference type="SMART" id="SM00399">
    <property type="entry name" value="ZnF_C4"/>
    <property type="match status" value="1"/>
</dbReference>
<keyword evidence="4" id="KW-0862">Zinc</keyword>
<dbReference type="InterPro" id="IPR013088">
    <property type="entry name" value="Znf_NHR/GATA"/>
</dbReference>
<organism evidence="12 13">
    <name type="scientific">Panagrolaimus superbus</name>
    <dbReference type="NCBI Taxonomy" id="310955"/>
    <lineage>
        <taxon>Eukaryota</taxon>
        <taxon>Metazoa</taxon>
        <taxon>Ecdysozoa</taxon>
        <taxon>Nematoda</taxon>
        <taxon>Chromadorea</taxon>
        <taxon>Rhabditida</taxon>
        <taxon>Tylenchina</taxon>
        <taxon>Panagrolaimomorpha</taxon>
        <taxon>Panagrolaimoidea</taxon>
        <taxon>Panagrolaimidae</taxon>
        <taxon>Panagrolaimus</taxon>
    </lineage>
</organism>
<evidence type="ECO:0000256" key="3">
    <source>
        <dbReference type="ARBA" id="ARBA00022771"/>
    </source>
</evidence>
<proteinExistence type="inferred from homology"/>
<keyword evidence="7" id="KW-0804">Transcription</keyword>
<dbReference type="InterPro" id="IPR001628">
    <property type="entry name" value="Znf_hrmn_rcpt"/>
</dbReference>
<keyword evidence="12" id="KW-1185">Reference proteome</keyword>
<reference evidence="13" key="1">
    <citation type="submission" date="2022-11" db="UniProtKB">
        <authorList>
            <consortium name="WormBaseParasite"/>
        </authorList>
    </citation>
    <scope>IDENTIFICATION</scope>
</reference>
<dbReference type="GO" id="GO:0003700">
    <property type="term" value="F:DNA-binding transcription factor activity"/>
    <property type="evidence" value="ECO:0007669"/>
    <property type="project" value="InterPro"/>
</dbReference>
<dbReference type="PRINTS" id="PR00047">
    <property type="entry name" value="STROIDFINGER"/>
</dbReference>
<dbReference type="InterPro" id="IPR035500">
    <property type="entry name" value="NHR-like_dom_sf"/>
</dbReference>
<evidence type="ECO:0000256" key="5">
    <source>
        <dbReference type="ARBA" id="ARBA00023015"/>
    </source>
</evidence>
<evidence type="ECO:0000256" key="1">
    <source>
        <dbReference type="ARBA" id="ARBA00005993"/>
    </source>
</evidence>
<keyword evidence="9" id="KW-0539">Nucleus</keyword>
<feature type="domain" description="NR LBD" evidence="11">
    <location>
        <begin position="216"/>
        <end position="462"/>
    </location>
</feature>
<keyword evidence="8" id="KW-0675">Receptor</keyword>
<name>A0A914Y0C5_9BILA</name>
<dbReference type="Proteomes" id="UP000887577">
    <property type="component" value="Unplaced"/>
</dbReference>
<dbReference type="SUPFAM" id="SSF57716">
    <property type="entry name" value="Glucocorticoid receptor-like (DNA-binding domain)"/>
    <property type="match status" value="1"/>
</dbReference>
<dbReference type="SUPFAM" id="SSF48508">
    <property type="entry name" value="Nuclear receptor ligand-binding domain"/>
    <property type="match status" value="1"/>
</dbReference>
<evidence type="ECO:0000256" key="6">
    <source>
        <dbReference type="ARBA" id="ARBA00023125"/>
    </source>
</evidence>
<evidence type="ECO:0000313" key="12">
    <source>
        <dbReference type="Proteomes" id="UP000887577"/>
    </source>
</evidence>
<evidence type="ECO:0000256" key="2">
    <source>
        <dbReference type="ARBA" id="ARBA00022723"/>
    </source>
</evidence>
<evidence type="ECO:0000256" key="8">
    <source>
        <dbReference type="ARBA" id="ARBA00023170"/>
    </source>
</evidence>
<keyword evidence="5" id="KW-0805">Transcription regulation</keyword>
<keyword evidence="6" id="KW-0238">DNA-binding</keyword>
<dbReference type="Pfam" id="PF00105">
    <property type="entry name" value="zf-C4"/>
    <property type="match status" value="1"/>
</dbReference>
<dbReference type="PROSITE" id="PS51843">
    <property type="entry name" value="NR_LBD"/>
    <property type="match status" value="1"/>
</dbReference>
<evidence type="ECO:0000259" key="10">
    <source>
        <dbReference type="PROSITE" id="PS51030"/>
    </source>
</evidence>
<dbReference type="AlphaFoldDB" id="A0A914Y0C5"/>
<dbReference type="PANTHER" id="PTHR45680">
    <property type="entry name" value="NUCLEAR HORMONE RECEPTOR FAMILY"/>
    <property type="match status" value="1"/>
</dbReference>
<dbReference type="PANTHER" id="PTHR45680:SF29">
    <property type="entry name" value="NUCLEAR HORMONE RECEPTOR FAMILY"/>
    <property type="match status" value="1"/>
</dbReference>
<comment type="similarity">
    <text evidence="1">Belongs to the nuclear hormone receptor family.</text>
</comment>
<dbReference type="GO" id="GO:0008270">
    <property type="term" value="F:zinc ion binding"/>
    <property type="evidence" value="ECO:0007669"/>
    <property type="project" value="UniProtKB-KW"/>
</dbReference>
<dbReference type="InterPro" id="IPR000536">
    <property type="entry name" value="Nucl_hrmn_rcpt_lig-bd"/>
</dbReference>
<dbReference type="InterPro" id="IPR051152">
    <property type="entry name" value="C.elegans_Orphan_NR"/>
</dbReference>
<evidence type="ECO:0000256" key="9">
    <source>
        <dbReference type="ARBA" id="ARBA00023242"/>
    </source>
</evidence>
<keyword evidence="2" id="KW-0479">Metal-binding</keyword>
<evidence type="ECO:0000256" key="7">
    <source>
        <dbReference type="ARBA" id="ARBA00023163"/>
    </source>
</evidence>
<dbReference type="PROSITE" id="PS51030">
    <property type="entry name" value="NUCLEAR_REC_DBD_2"/>
    <property type="match status" value="1"/>
</dbReference>
<dbReference type="WBParaSite" id="PSU_v2.g12664.t1">
    <property type="protein sequence ID" value="PSU_v2.g12664.t1"/>
    <property type="gene ID" value="PSU_v2.g12664"/>
</dbReference>
<dbReference type="GO" id="GO:0043565">
    <property type="term" value="F:sequence-specific DNA binding"/>
    <property type="evidence" value="ECO:0007669"/>
    <property type="project" value="InterPro"/>
</dbReference>
<dbReference type="Gene3D" id="3.30.50.10">
    <property type="entry name" value="Erythroid Transcription Factor GATA-1, subunit A"/>
    <property type="match status" value="1"/>
</dbReference>
<evidence type="ECO:0000259" key="11">
    <source>
        <dbReference type="PROSITE" id="PS51843"/>
    </source>
</evidence>
<feature type="domain" description="Nuclear receptor" evidence="10">
    <location>
        <begin position="65"/>
        <end position="143"/>
    </location>
</feature>
<dbReference type="SMART" id="SM00430">
    <property type="entry name" value="HOLI"/>
    <property type="match status" value="1"/>
</dbReference>
<evidence type="ECO:0000256" key="4">
    <source>
        <dbReference type="ARBA" id="ARBA00022833"/>
    </source>
</evidence>
<evidence type="ECO:0000313" key="13">
    <source>
        <dbReference type="WBParaSite" id="PSU_v2.g12664.t1"/>
    </source>
</evidence>
<dbReference type="Gene3D" id="1.10.565.10">
    <property type="entry name" value="Retinoid X Receptor"/>
    <property type="match status" value="1"/>
</dbReference>
<accession>A0A914Y0C5</accession>
<protein>
    <submittedName>
        <fullName evidence="13">Uncharacterized protein</fullName>
    </submittedName>
</protein>
<sequence length="462" mass="53142">MCEQQDFFDHQPVLTTLTPMKSVFQREKEPSPVNYSGGQNYDEVDDDEGMDGDFNDKNNDNMTSNEPCLVCGGVAKGLHFQVNSCRACAAFFRRSTKSKLVYRCQRGTGRCDLTVKVKGKPLCRYCRMKKCTSVGMRIESESIPSLESTHNSPPSTIPEETASLQVSYKDMPRSEIRLEGKRIVYNTQPLVSLVKDSLQQNRSHLLSLPRGITISPMQKMNYAISRFVNSLTPKIGDIQIVTEIGADCGMRFQEEYILKLIDVLTSCDYFVNLPACDKFPLFKRFWTVFQQLERGYQTMVVFGSETNDYRFIIDDKKAVDMDLDKVKITGMPASDLNNVMKLFEPIRERMFTHLMNPLKTIRPTIFEIAYMAQQILWSCFEISGLTPETYKVAEEVLERSSNEIHNYYVYDMRITNYASRHASILKLIAVSEFIIRSKKDMMIMAKVFDVLENDFFDSELFQ</sequence>
<dbReference type="Pfam" id="PF00104">
    <property type="entry name" value="Hormone_recep"/>
    <property type="match status" value="1"/>
</dbReference>
<keyword evidence="3" id="KW-0863">Zinc-finger</keyword>